<feature type="region of interest" description="Disordered" evidence="1">
    <location>
        <begin position="1"/>
        <end position="66"/>
    </location>
</feature>
<dbReference type="AlphaFoldDB" id="A0AAN8G1H2"/>
<dbReference type="EMBL" id="WIXE01002659">
    <property type="protein sequence ID" value="KAK5984620.1"/>
    <property type="molecule type" value="Genomic_DNA"/>
</dbReference>
<proteinExistence type="predicted"/>
<comment type="caution">
    <text evidence="2">The sequence shown here is derived from an EMBL/GenBank/DDBJ whole genome shotgun (WGS) entry which is preliminary data.</text>
</comment>
<reference evidence="2 3" key="1">
    <citation type="submission" date="2019-10" db="EMBL/GenBank/DDBJ databases">
        <title>Assembly and Annotation for the nematode Trichostrongylus colubriformis.</title>
        <authorList>
            <person name="Martin J."/>
        </authorList>
    </citation>
    <scope>NUCLEOTIDE SEQUENCE [LARGE SCALE GENOMIC DNA]</scope>
    <source>
        <strain evidence="2">G859</strain>
        <tissue evidence="2">Whole worm</tissue>
    </source>
</reference>
<sequence>MAQKRALEALERRPRIMGPREGPKIGQTATKRRRTELDSQGPLTADSSAAPSSASSVVSVLTSKNR</sequence>
<dbReference type="Proteomes" id="UP001331761">
    <property type="component" value="Unassembled WGS sequence"/>
</dbReference>
<organism evidence="2 3">
    <name type="scientific">Trichostrongylus colubriformis</name>
    <name type="common">Black scour worm</name>
    <dbReference type="NCBI Taxonomy" id="6319"/>
    <lineage>
        <taxon>Eukaryota</taxon>
        <taxon>Metazoa</taxon>
        <taxon>Ecdysozoa</taxon>
        <taxon>Nematoda</taxon>
        <taxon>Chromadorea</taxon>
        <taxon>Rhabditida</taxon>
        <taxon>Rhabditina</taxon>
        <taxon>Rhabditomorpha</taxon>
        <taxon>Strongyloidea</taxon>
        <taxon>Trichostrongylidae</taxon>
        <taxon>Trichostrongylus</taxon>
    </lineage>
</organism>
<protein>
    <submittedName>
        <fullName evidence="2">Uncharacterized protein</fullName>
    </submittedName>
</protein>
<accession>A0AAN8G1H2</accession>
<evidence type="ECO:0000313" key="2">
    <source>
        <dbReference type="EMBL" id="KAK5984620.1"/>
    </source>
</evidence>
<gene>
    <name evidence="2" type="ORF">GCK32_009262</name>
</gene>
<evidence type="ECO:0000256" key="1">
    <source>
        <dbReference type="SAM" id="MobiDB-lite"/>
    </source>
</evidence>
<feature type="compositionally biased region" description="Low complexity" evidence="1">
    <location>
        <begin position="47"/>
        <end position="60"/>
    </location>
</feature>
<name>A0AAN8G1H2_TRICO</name>
<feature type="compositionally biased region" description="Basic and acidic residues" evidence="1">
    <location>
        <begin position="1"/>
        <end position="14"/>
    </location>
</feature>
<evidence type="ECO:0000313" key="3">
    <source>
        <dbReference type="Proteomes" id="UP001331761"/>
    </source>
</evidence>
<keyword evidence="3" id="KW-1185">Reference proteome</keyword>